<feature type="region of interest" description="Disordered" evidence="1">
    <location>
        <begin position="60"/>
        <end position="82"/>
    </location>
</feature>
<organism evidence="3 4">
    <name type="scientific">Rhizoclosmatium globosum</name>
    <dbReference type="NCBI Taxonomy" id="329046"/>
    <lineage>
        <taxon>Eukaryota</taxon>
        <taxon>Fungi</taxon>
        <taxon>Fungi incertae sedis</taxon>
        <taxon>Chytridiomycota</taxon>
        <taxon>Chytridiomycota incertae sedis</taxon>
        <taxon>Chytridiomycetes</taxon>
        <taxon>Chytridiales</taxon>
        <taxon>Chytriomycetaceae</taxon>
        <taxon>Rhizoclosmatium</taxon>
    </lineage>
</organism>
<feature type="compositionally biased region" description="Polar residues" evidence="1">
    <location>
        <begin position="68"/>
        <end position="82"/>
    </location>
</feature>
<dbReference type="EMBL" id="MCGO01000019">
    <property type="protein sequence ID" value="ORY45559.1"/>
    <property type="molecule type" value="Genomic_DNA"/>
</dbReference>
<keyword evidence="2" id="KW-1133">Transmembrane helix</keyword>
<evidence type="ECO:0000256" key="1">
    <source>
        <dbReference type="SAM" id="MobiDB-lite"/>
    </source>
</evidence>
<gene>
    <name evidence="3" type="ORF">BCR33DRAFT_765389</name>
</gene>
<name>A0A1Y2CEU0_9FUNG</name>
<dbReference type="Proteomes" id="UP000193642">
    <property type="component" value="Unassembled WGS sequence"/>
</dbReference>
<keyword evidence="4" id="KW-1185">Reference proteome</keyword>
<protein>
    <submittedName>
        <fullName evidence="3">Uncharacterized protein</fullName>
    </submittedName>
</protein>
<feature type="transmembrane region" description="Helical" evidence="2">
    <location>
        <begin position="6"/>
        <end position="25"/>
    </location>
</feature>
<comment type="caution">
    <text evidence="3">The sequence shown here is derived from an EMBL/GenBank/DDBJ whole genome shotgun (WGS) entry which is preliminary data.</text>
</comment>
<evidence type="ECO:0000256" key="2">
    <source>
        <dbReference type="SAM" id="Phobius"/>
    </source>
</evidence>
<keyword evidence="2" id="KW-0472">Membrane</keyword>
<accession>A0A1Y2CEU0</accession>
<dbReference type="AlphaFoldDB" id="A0A1Y2CEU0"/>
<evidence type="ECO:0000313" key="3">
    <source>
        <dbReference type="EMBL" id="ORY45559.1"/>
    </source>
</evidence>
<evidence type="ECO:0000313" key="4">
    <source>
        <dbReference type="Proteomes" id="UP000193642"/>
    </source>
</evidence>
<sequence length="124" mass="14127">MGPVLALFIFVALLICCCVFVRTRFYDRQTKRLGRVKRRIVNYVVYLSTKRLEPVTITEHSYGESENGGITQPTPNATTQNWMQNPHSTVAITPPVEPVVVRLQTRRPERLGTYLPKPPEITST</sequence>
<reference evidence="3 4" key="1">
    <citation type="submission" date="2016-07" db="EMBL/GenBank/DDBJ databases">
        <title>Pervasive Adenine N6-methylation of Active Genes in Fungi.</title>
        <authorList>
            <consortium name="DOE Joint Genome Institute"/>
            <person name="Mondo S.J."/>
            <person name="Dannebaum R.O."/>
            <person name="Kuo R.C."/>
            <person name="Labutti K."/>
            <person name="Haridas S."/>
            <person name="Kuo A."/>
            <person name="Salamov A."/>
            <person name="Ahrendt S.R."/>
            <person name="Lipzen A."/>
            <person name="Sullivan W."/>
            <person name="Andreopoulos W.B."/>
            <person name="Clum A."/>
            <person name="Lindquist E."/>
            <person name="Daum C."/>
            <person name="Ramamoorthy G.K."/>
            <person name="Gryganskyi A."/>
            <person name="Culley D."/>
            <person name="Magnuson J.K."/>
            <person name="James T.Y."/>
            <person name="O'Malley M.A."/>
            <person name="Stajich J.E."/>
            <person name="Spatafora J.W."/>
            <person name="Visel A."/>
            <person name="Grigoriev I.V."/>
        </authorList>
    </citation>
    <scope>NUCLEOTIDE SEQUENCE [LARGE SCALE GENOMIC DNA]</scope>
    <source>
        <strain evidence="3 4">JEL800</strain>
    </source>
</reference>
<keyword evidence="2" id="KW-0812">Transmembrane</keyword>
<proteinExistence type="predicted"/>